<reference evidence="2 3" key="1">
    <citation type="submission" date="2017-09" db="EMBL/GenBank/DDBJ databases">
        <authorList>
            <person name="Ehlers B."/>
            <person name="Leendertz F.H."/>
        </authorList>
    </citation>
    <scope>NUCLEOTIDE SEQUENCE [LARGE SCALE GENOMIC DNA]</scope>
    <source>
        <strain evidence="2 3">DSM 18289</strain>
    </source>
</reference>
<evidence type="ECO:0000313" key="3">
    <source>
        <dbReference type="Proteomes" id="UP000219439"/>
    </source>
</evidence>
<evidence type="ECO:0008006" key="4">
    <source>
        <dbReference type="Google" id="ProtNLM"/>
    </source>
</evidence>
<proteinExistence type="predicted"/>
<accession>A0A285PG06</accession>
<evidence type="ECO:0000256" key="1">
    <source>
        <dbReference type="SAM" id="Phobius"/>
    </source>
</evidence>
<organism evidence="2 3">
    <name type="scientific">Cohaesibacter gelatinilyticus</name>
    <dbReference type="NCBI Taxonomy" id="372072"/>
    <lineage>
        <taxon>Bacteria</taxon>
        <taxon>Pseudomonadati</taxon>
        <taxon>Pseudomonadota</taxon>
        <taxon>Alphaproteobacteria</taxon>
        <taxon>Hyphomicrobiales</taxon>
        <taxon>Cohaesibacteraceae</taxon>
    </lineage>
</organism>
<dbReference type="Proteomes" id="UP000219439">
    <property type="component" value="Unassembled WGS sequence"/>
</dbReference>
<keyword evidence="1" id="KW-0812">Transmembrane</keyword>
<name>A0A285PG06_9HYPH</name>
<dbReference type="RefSeq" id="WP_210200939.1">
    <property type="nucleotide sequence ID" value="NZ_OBEL01000005.1"/>
</dbReference>
<evidence type="ECO:0000313" key="2">
    <source>
        <dbReference type="EMBL" id="SNZ20639.1"/>
    </source>
</evidence>
<dbReference type="EMBL" id="OBEL01000005">
    <property type="protein sequence ID" value="SNZ20639.1"/>
    <property type="molecule type" value="Genomic_DNA"/>
</dbReference>
<keyword evidence="1" id="KW-1133">Transmembrane helix</keyword>
<keyword evidence="3" id="KW-1185">Reference proteome</keyword>
<protein>
    <recommendedName>
        <fullName evidence="4">Lipopolysaccharide assembly protein A domain-containing protein</fullName>
    </recommendedName>
</protein>
<keyword evidence="1" id="KW-0472">Membrane</keyword>
<sequence length="125" mass="13957">MKALKRLFLFLVLIPFGIAFVSLAVANRHVVPLVLDPFSPENPAFAVDVPLFWIVFGALMSGILIGGVMAWLKQGRHRKAARSNRYEARKWRNEADRQHQRVEKLNEQVKAAGPSLPAPDTKTAA</sequence>
<dbReference type="AlphaFoldDB" id="A0A285PG06"/>
<feature type="transmembrane region" description="Helical" evidence="1">
    <location>
        <begin position="50"/>
        <end position="72"/>
    </location>
</feature>
<gene>
    <name evidence="2" type="ORF">SAMN06265368_3748</name>
</gene>